<keyword evidence="5 12" id="KW-0479">Metal-binding</keyword>
<dbReference type="EC" id="2.7.1.15" evidence="2 12"/>
<feature type="binding site" evidence="12">
    <location>
        <position position="285"/>
    </location>
    <ligand>
        <name>K(+)</name>
        <dbReference type="ChEBI" id="CHEBI:29103"/>
    </ligand>
</feature>
<gene>
    <name evidence="12" type="primary">rbsK</name>
    <name evidence="14" type="ORF">SAMN04488535_1563</name>
</gene>
<evidence type="ECO:0000256" key="5">
    <source>
        <dbReference type="ARBA" id="ARBA00022723"/>
    </source>
</evidence>
<dbReference type="AlphaFoldDB" id="A0A1G9PRE0"/>
<comment type="similarity">
    <text evidence="12">Belongs to the carbohydrate kinase PfkB family. Ribokinase subfamily.</text>
</comment>
<evidence type="ECO:0000256" key="11">
    <source>
        <dbReference type="ARBA" id="ARBA00023277"/>
    </source>
</evidence>
<dbReference type="Pfam" id="PF00294">
    <property type="entry name" value="PfkB"/>
    <property type="match status" value="1"/>
</dbReference>
<feature type="active site" description="Proton acceptor" evidence="12">
    <location>
        <position position="250"/>
    </location>
</feature>
<keyword evidence="10 12" id="KW-0630">Potassium</keyword>
<dbReference type="Proteomes" id="UP000199350">
    <property type="component" value="Chromosome I"/>
</dbReference>
<dbReference type="EMBL" id="LT629700">
    <property type="protein sequence ID" value="SDM01279.1"/>
    <property type="molecule type" value="Genomic_DNA"/>
</dbReference>
<dbReference type="GO" id="GO:0005524">
    <property type="term" value="F:ATP binding"/>
    <property type="evidence" value="ECO:0007669"/>
    <property type="project" value="UniProtKB-UniRule"/>
</dbReference>
<evidence type="ECO:0000256" key="2">
    <source>
        <dbReference type="ARBA" id="ARBA00012035"/>
    </source>
</evidence>
<evidence type="ECO:0000256" key="8">
    <source>
        <dbReference type="ARBA" id="ARBA00022840"/>
    </source>
</evidence>
<evidence type="ECO:0000256" key="1">
    <source>
        <dbReference type="ARBA" id="ARBA00005380"/>
    </source>
</evidence>
<dbReference type="InterPro" id="IPR002139">
    <property type="entry name" value="Ribo/fructo_kinase"/>
</dbReference>
<evidence type="ECO:0000256" key="10">
    <source>
        <dbReference type="ARBA" id="ARBA00022958"/>
    </source>
</evidence>
<comment type="pathway">
    <text evidence="12">Carbohydrate metabolism; D-ribose degradation; D-ribose 5-phosphate from beta-D-ribopyranose: step 2/2.</text>
</comment>
<feature type="binding site" evidence="12">
    <location>
        <position position="246"/>
    </location>
    <ligand>
        <name>K(+)</name>
        <dbReference type="ChEBI" id="CHEBI:29103"/>
    </ligand>
</feature>
<dbReference type="PROSITE" id="PS00584">
    <property type="entry name" value="PFKB_KINASES_2"/>
    <property type="match status" value="1"/>
</dbReference>
<dbReference type="OrthoDB" id="9775849at2"/>
<reference evidence="15" key="1">
    <citation type="submission" date="2016-10" db="EMBL/GenBank/DDBJ databases">
        <authorList>
            <person name="Varghese N."/>
            <person name="Submissions S."/>
        </authorList>
    </citation>
    <scope>NUCLEOTIDE SEQUENCE [LARGE SCALE GENOMIC DNA]</scope>
    <source>
        <strain evidence="15">DSM 20632</strain>
    </source>
</reference>
<comment type="subcellular location">
    <subcellularLocation>
        <location evidence="12">Cytoplasm</location>
    </subcellularLocation>
</comment>
<feature type="binding site" evidence="12">
    <location>
        <position position="283"/>
    </location>
    <ligand>
        <name>K(+)</name>
        <dbReference type="ChEBI" id="CHEBI:29103"/>
    </ligand>
</feature>
<feature type="binding site" evidence="12">
    <location>
        <position position="139"/>
    </location>
    <ligand>
        <name>substrate</name>
    </ligand>
</feature>
<feature type="binding site" evidence="12">
    <location>
        <position position="180"/>
    </location>
    <ligand>
        <name>ATP</name>
        <dbReference type="ChEBI" id="CHEBI:30616"/>
    </ligand>
</feature>
<accession>A0A1G9PRE0</accession>
<protein>
    <recommendedName>
        <fullName evidence="3 12">Ribokinase</fullName>
        <shortName evidence="12">RK</shortName>
        <ecNumber evidence="2 12">2.7.1.15</ecNumber>
    </recommendedName>
</protein>
<dbReference type="Gene3D" id="3.40.1190.20">
    <property type="match status" value="1"/>
</dbReference>
<evidence type="ECO:0000256" key="12">
    <source>
        <dbReference type="HAMAP-Rule" id="MF_01987"/>
    </source>
</evidence>
<evidence type="ECO:0000313" key="15">
    <source>
        <dbReference type="Proteomes" id="UP000199350"/>
    </source>
</evidence>
<dbReference type="InterPro" id="IPR011877">
    <property type="entry name" value="Ribokinase"/>
</dbReference>
<dbReference type="InterPro" id="IPR002173">
    <property type="entry name" value="Carboh/pur_kinase_PfkB_CS"/>
</dbReference>
<dbReference type="GO" id="GO:0046872">
    <property type="term" value="F:metal ion binding"/>
    <property type="evidence" value="ECO:0007669"/>
    <property type="project" value="UniProtKB-KW"/>
</dbReference>
<keyword evidence="15" id="KW-1185">Reference proteome</keyword>
<name>A0A1G9PRE0_9CORY</name>
<comment type="catalytic activity">
    <reaction evidence="12">
        <text>D-ribose + ATP = D-ribose 5-phosphate + ADP + H(+)</text>
        <dbReference type="Rhea" id="RHEA:13697"/>
        <dbReference type="ChEBI" id="CHEBI:15378"/>
        <dbReference type="ChEBI" id="CHEBI:30616"/>
        <dbReference type="ChEBI" id="CHEBI:47013"/>
        <dbReference type="ChEBI" id="CHEBI:78346"/>
        <dbReference type="ChEBI" id="CHEBI:456216"/>
        <dbReference type="EC" id="2.7.1.15"/>
    </reaction>
</comment>
<keyword evidence="12" id="KW-0963">Cytoplasm</keyword>
<dbReference type="UniPathway" id="UPA00916">
    <property type="reaction ID" value="UER00889"/>
</dbReference>
<keyword evidence="6 12" id="KW-0547">Nucleotide-binding</keyword>
<dbReference type="CDD" id="cd01174">
    <property type="entry name" value="ribokinase"/>
    <property type="match status" value="1"/>
</dbReference>
<evidence type="ECO:0000259" key="13">
    <source>
        <dbReference type="Pfam" id="PF00294"/>
    </source>
</evidence>
<evidence type="ECO:0000256" key="9">
    <source>
        <dbReference type="ARBA" id="ARBA00022842"/>
    </source>
</evidence>
<evidence type="ECO:0000256" key="7">
    <source>
        <dbReference type="ARBA" id="ARBA00022777"/>
    </source>
</evidence>
<feature type="binding site" evidence="12">
    <location>
        <position position="244"/>
    </location>
    <ligand>
        <name>K(+)</name>
        <dbReference type="ChEBI" id="CHEBI:29103"/>
    </ligand>
</feature>
<dbReference type="InterPro" id="IPR029056">
    <property type="entry name" value="Ribokinase-like"/>
</dbReference>
<keyword evidence="11 12" id="KW-0119">Carbohydrate metabolism</keyword>
<feature type="binding site" evidence="12">
    <location>
        <begin position="39"/>
        <end position="43"/>
    </location>
    <ligand>
        <name>substrate</name>
    </ligand>
</feature>
<comment type="subunit">
    <text evidence="12">Homodimer.</text>
</comment>
<dbReference type="PANTHER" id="PTHR10584">
    <property type="entry name" value="SUGAR KINASE"/>
    <property type="match status" value="1"/>
</dbReference>
<keyword evidence="8 12" id="KW-0067">ATP-binding</keyword>
<dbReference type="SUPFAM" id="SSF53613">
    <property type="entry name" value="Ribokinase-like"/>
    <property type="match status" value="1"/>
</dbReference>
<dbReference type="PANTHER" id="PTHR10584:SF166">
    <property type="entry name" value="RIBOKINASE"/>
    <property type="match status" value="1"/>
</dbReference>
<keyword evidence="9 12" id="KW-0460">Magnesium</keyword>
<feature type="binding site" evidence="12">
    <location>
        <position position="280"/>
    </location>
    <ligand>
        <name>K(+)</name>
        <dbReference type="ChEBI" id="CHEBI:29103"/>
    </ligand>
</feature>
<comment type="caution">
    <text evidence="12">Lacks conserved residue(s) required for the propagation of feature annotation.</text>
</comment>
<organism evidence="14 15">
    <name type="scientific">Corynebacterium mycetoides</name>
    <dbReference type="NCBI Taxonomy" id="38302"/>
    <lineage>
        <taxon>Bacteria</taxon>
        <taxon>Bacillati</taxon>
        <taxon>Actinomycetota</taxon>
        <taxon>Actinomycetes</taxon>
        <taxon>Mycobacteriales</taxon>
        <taxon>Corynebacteriaceae</taxon>
        <taxon>Corynebacterium</taxon>
    </lineage>
</organism>
<feature type="binding site" evidence="12">
    <location>
        <begin position="11"/>
        <end position="13"/>
    </location>
    <ligand>
        <name>substrate</name>
    </ligand>
</feature>
<dbReference type="RefSeq" id="WP_092150881.1">
    <property type="nucleotide sequence ID" value="NZ_LT629700.1"/>
</dbReference>
<comment type="similarity">
    <text evidence="1">Belongs to the carbohydrate kinase pfkB family.</text>
</comment>
<evidence type="ECO:0000256" key="4">
    <source>
        <dbReference type="ARBA" id="ARBA00022679"/>
    </source>
</evidence>
<evidence type="ECO:0000256" key="3">
    <source>
        <dbReference type="ARBA" id="ARBA00016943"/>
    </source>
</evidence>
<dbReference type="GO" id="GO:0004747">
    <property type="term" value="F:ribokinase activity"/>
    <property type="evidence" value="ECO:0007669"/>
    <property type="project" value="UniProtKB-UniRule"/>
</dbReference>
<comment type="function">
    <text evidence="12">Catalyzes the phosphorylation of ribose at O-5 in a reaction requiring ATP and magnesium. The resulting D-ribose-5-phosphate can then be used either for sythesis of nucleotides, histidine, and tryptophan, or as a component of the pentose phosphate pathway.</text>
</comment>
<dbReference type="GO" id="GO:0019303">
    <property type="term" value="P:D-ribose catabolic process"/>
    <property type="evidence" value="ECO:0007669"/>
    <property type="project" value="UniProtKB-UniRule"/>
</dbReference>
<feature type="binding site" evidence="12">
    <location>
        <position position="250"/>
    </location>
    <ligand>
        <name>substrate</name>
    </ligand>
</feature>
<comment type="activity regulation">
    <text evidence="12">Activated by a monovalent cation that binds near, but not in, the active site. The most likely occupant of the site in vivo is potassium. Ion binding induces a conformational change that may alter substrate affinity.</text>
</comment>
<feature type="binding site" evidence="12">
    <location>
        <begin position="249"/>
        <end position="250"/>
    </location>
    <ligand>
        <name>ATP</name>
        <dbReference type="ChEBI" id="CHEBI:30616"/>
    </ligand>
</feature>
<evidence type="ECO:0000256" key="6">
    <source>
        <dbReference type="ARBA" id="ARBA00022741"/>
    </source>
</evidence>
<dbReference type="HAMAP" id="MF_01987">
    <property type="entry name" value="Ribokinase"/>
    <property type="match status" value="1"/>
</dbReference>
<feature type="domain" description="Carbohydrate kinase PfkB" evidence="13">
    <location>
        <begin position="1"/>
        <end position="291"/>
    </location>
</feature>
<keyword evidence="7 12" id="KW-0418">Kinase</keyword>
<dbReference type="STRING" id="38302.SAMN04488535_1563"/>
<keyword evidence="4 12" id="KW-0808">Transferase</keyword>
<sequence length="301" mass="29812">MTSITVVGSINADLFVLVERHPLPGETLLGRDGGISAGGKGANQAVAAANLGATVRMVGAVGTDAYAAPATEFLSAAGVDMSDVATVEGSTGLAVITVSESGENTIVVVGGANTAVDGDFVASRREAVESAGIVLLQGEIPASGFSAAVRLATGRVVVNLAPVIEVERADLLAADPLVANEHEAGLILAQLGVADVPASEEAMASALTELGFASVVLTRGARGAVVAEGDQLTPIPTPSVDAVDSTGAGDAFVGALVHRLAEGDTLVAAARYAARVGAFSATRRGAQGSYPSSTDALPDVD</sequence>
<dbReference type="InterPro" id="IPR011611">
    <property type="entry name" value="PfkB_dom"/>
</dbReference>
<proteinExistence type="inferred from homology"/>
<feature type="binding site" evidence="12">
    <location>
        <position position="289"/>
    </location>
    <ligand>
        <name>K(+)</name>
        <dbReference type="ChEBI" id="CHEBI:29103"/>
    </ligand>
</feature>
<dbReference type="GO" id="GO:0005829">
    <property type="term" value="C:cytosol"/>
    <property type="evidence" value="ECO:0007669"/>
    <property type="project" value="TreeGrafter"/>
</dbReference>
<comment type="cofactor">
    <cofactor evidence="12">
        <name>Mg(2+)</name>
        <dbReference type="ChEBI" id="CHEBI:18420"/>
    </cofactor>
    <text evidence="12">Requires a divalent cation, most likely magnesium in vivo, as an electrophilic catalyst to aid phosphoryl group transfer. It is the chelate of the metal and the nucleotide that is the actual substrate.</text>
</comment>
<dbReference type="PRINTS" id="PR00990">
    <property type="entry name" value="RIBOKINASE"/>
</dbReference>
<feature type="binding site" evidence="12">
    <location>
        <begin position="218"/>
        <end position="223"/>
    </location>
    <ligand>
        <name>ATP</name>
        <dbReference type="ChEBI" id="CHEBI:30616"/>
    </ligand>
</feature>
<evidence type="ECO:0000313" key="14">
    <source>
        <dbReference type="EMBL" id="SDM01279.1"/>
    </source>
</evidence>